<reference evidence="1" key="1">
    <citation type="submission" date="2021-05" db="EMBL/GenBank/DDBJ databases">
        <authorList>
            <person name="Alioto T."/>
            <person name="Alioto T."/>
            <person name="Gomez Garrido J."/>
        </authorList>
    </citation>
    <scope>NUCLEOTIDE SEQUENCE</scope>
</reference>
<dbReference type="EMBL" id="HBUE01222210">
    <property type="protein sequence ID" value="CAG6540167.1"/>
    <property type="molecule type" value="Transcribed_RNA"/>
</dbReference>
<organism evidence="1">
    <name type="scientific">Culex pipiens</name>
    <name type="common">House mosquito</name>
    <dbReference type="NCBI Taxonomy" id="7175"/>
    <lineage>
        <taxon>Eukaryota</taxon>
        <taxon>Metazoa</taxon>
        <taxon>Ecdysozoa</taxon>
        <taxon>Arthropoda</taxon>
        <taxon>Hexapoda</taxon>
        <taxon>Insecta</taxon>
        <taxon>Pterygota</taxon>
        <taxon>Neoptera</taxon>
        <taxon>Endopterygota</taxon>
        <taxon>Diptera</taxon>
        <taxon>Nematocera</taxon>
        <taxon>Culicoidea</taxon>
        <taxon>Culicidae</taxon>
        <taxon>Culicinae</taxon>
        <taxon>Culicini</taxon>
        <taxon>Culex</taxon>
        <taxon>Culex</taxon>
    </lineage>
</organism>
<protein>
    <submittedName>
        <fullName evidence="1">(northern house mosquito) hypothetical protein</fullName>
    </submittedName>
</protein>
<evidence type="ECO:0000313" key="1">
    <source>
        <dbReference type="EMBL" id="CAG6540167.1"/>
    </source>
</evidence>
<dbReference type="EMBL" id="HBUE01328875">
    <property type="protein sequence ID" value="CAG6592234.1"/>
    <property type="molecule type" value="Transcribed_RNA"/>
</dbReference>
<accession>A0A8D8HTW5</accession>
<dbReference type="AlphaFoldDB" id="A0A8D8HTW5"/>
<sequence length="112" mass="12727">MDSLTKIATRWNLKKLLTMSLVKMPAMRRSRWRDYAVVVANMISNQRMSCLRIEIRCILVENSRVNNWNTECSVILATKSSVIPVCLSGIDKEYALIFVAKRAAKRTSAGYG</sequence>
<proteinExistence type="predicted"/>
<name>A0A8D8HTW5_CULPI</name>